<keyword evidence="2 6" id="KW-0812">Transmembrane</keyword>
<feature type="region of interest" description="Disordered" evidence="5">
    <location>
        <begin position="17"/>
        <end position="67"/>
    </location>
</feature>
<keyword evidence="9" id="KW-1185">Reference proteome</keyword>
<dbReference type="InterPro" id="IPR020846">
    <property type="entry name" value="MFS_dom"/>
</dbReference>
<evidence type="ECO:0000256" key="3">
    <source>
        <dbReference type="ARBA" id="ARBA00022989"/>
    </source>
</evidence>
<feature type="transmembrane region" description="Helical" evidence="6">
    <location>
        <begin position="110"/>
        <end position="130"/>
    </location>
</feature>
<feature type="transmembrane region" description="Helical" evidence="6">
    <location>
        <begin position="345"/>
        <end position="369"/>
    </location>
</feature>
<protein>
    <submittedName>
        <fullName evidence="8">Major facilitator superfamily transporter</fullName>
    </submittedName>
</protein>
<dbReference type="InterPro" id="IPR036259">
    <property type="entry name" value="MFS_trans_sf"/>
</dbReference>
<evidence type="ECO:0000313" key="9">
    <source>
        <dbReference type="Proteomes" id="UP000774617"/>
    </source>
</evidence>
<dbReference type="PANTHER" id="PTHR23502:SF60">
    <property type="entry name" value="MAJOR FACILITATOR SUPERFAMILY (MFS) PROFILE DOMAIN-CONTAINING PROTEIN-RELATED"/>
    <property type="match status" value="1"/>
</dbReference>
<evidence type="ECO:0000256" key="1">
    <source>
        <dbReference type="ARBA" id="ARBA00004141"/>
    </source>
</evidence>
<feature type="transmembrane region" description="Helical" evidence="6">
    <location>
        <begin position="415"/>
        <end position="438"/>
    </location>
</feature>
<dbReference type="SUPFAM" id="SSF103473">
    <property type="entry name" value="MFS general substrate transporter"/>
    <property type="match status" value="1"/>
</dbReference>
<gene>
    <name evidence="8" type="ORF">B0J12DRAFT_736595</name>
</gene>
<dbReference type="PANTHER" id="PTHR23502">
    <property type="entry name" value="MAJOR FACILITATOR SUPERFAMILY"/>
    <property type="match status" value="1"/>
</dbReference>
<feature type="transmembrane region" description="Helical" evidence="6">
    <location>
        <begin position="73"/>
        <end position="90"/>
    </location>
</feature>
<feature type="transmembrane region" description="Helical" evidence="6">
    <location>
        <begin position="482"/>
        <end position="504"/>
    </location>
</feature>
<feature type="compositionally biased region" description="Low complexity" evidence="5">
    <location>
        <begin position="17"/>
        <end position="28"/>
    </location>
</feature>
<feature type="transmembrane region" description="Helical" evidence="6">
    <location>
        <begin position="201"/>
        <end position="224"/>
    </location>
</feature>
<keyword evidence="3 6" id="KW-1133">Transmembrane helix</keyword>
<feature type="transmembrane region" description="Helical" evidence="6">
    <location>
        <begin position="230"/>
        <end position="250"/>
    </location>
</feature>
<feature type="transmembrane region" description="Helical" evidence="6">
    <location>
        <begin position="458"/>
        <end position="476"/>
    </location>
</feature>
<evidence type="ECO:0000256" key="5">
    <source>
        <dbReference type="SAM" id="MobiDB-lite"/>
    </source>
</evidence>
<feature type="transmembrane region" description="Helical" evidence="6">
    <location>
        <begin position="142"/>
        <end position="162"/>
    </location>
</feature>
<dbReference type="Gene3D" id="1.20.1250.20">
    <property type="entry name" value="MFS general substrate transporter like domains"/>
    <property type="match status" value="1"/>
</dbReference>
<feature type="domain" description="Major facilitator superfamily (MFS) profile" evidence="7">
    <location>
        <begin position="75"/>
        <end position="510"/>
    </location>
</feature>
<evidence type="ECO:0000256" key="4">
    <source>
        <dbReference type="ARBA" id="ARBA00023136"/>
    </source>
</evidence>
<feature type="compositionally biased region" description="Polar residues" evidence="5">
    <location>
        <begin position="42"/>
        <end position="53"/>
    </location>
</feature>
<proteinExistence type="predicted"/>
<dbReference type="CDD" id="cd17323">
    <property type="entry name" value="MFS_Tpo1_MDR_like"/>
    <property type="match status" value="1"/>
</dbReference>
<dbReference type="Proteomes" id="UP000774617">
    <property type="component" value="Unassembled WGS sequence"/>
</dbReference>
<comment type="subcellular location">
    <subcellularLocation>
        <location evidence="1">Membrane</location>
        <topology evidence="1">Multi-pass membrane protein</topology>
    </subcellularLocation>
</comment>
<sequence length="518" mass="56947">MPDSKSLAAPELFSLSATSSTTDVSSTTGPLNEKHRDEESGEFQNNYSDSNLVTWDGPDDPENPRNWSKPRKWAVTIVVSAFAFISPLSSSMAAPALDRIGKDLHIPHGFQLQIVLSIFLLAYSFGAFVLSPCSEIWGRSRIIRIGNALFVVFNTACGFAQTRAQITAFRFISGFGGSAMLGMGAGVLSDCWHPTERGRGFSIYQLAPVLGPALGPIAGGFISQYTTWRWTFWSITTLNVCIQAIGLLILRETYAPRILLLKARKLRAHTKNQNLRTEWEREDRTLPKLLRISLTRPWRLLGTQPIVQLLALYQAYNYGMLYLLISSFPTLWEGRYGMPKGVASLNYISLAVGSLIGAQLCGPLMDLIYKRLKQRYSCPDDRSAPPEFRIPLMIPASVISPCGIFLYAWSAEMKAFWLVPNIGAALFACGSMISYQCVQTYIVDCYGQYSASASAASAFLRSLGAFGFPLFVPYLFSSLGYGVGGSVLGAVAVVLGIPAPLIFWKYGSTIRAWSPFDG</sequence>
<feature type="transmembrane region" description="Helical" evidence="6">
    <location>
        <begin position="390"/>
        <end position="409"/>
    </location>
</feature>
<reference evidence="8 9" key="1">
    <citation type="journal article" date="2021" name="Nat. Commun.">
        <title>Genetic determinants of endophytism in the Arabidopsis root mycobiome.</title>
        <authorList>
            <person name="Mesny F."/>
            <person name="Miyauchi S."/>
            <person name="Thiergart T."/>
            <person name="Pickel B."/>
            <person name="Atanasova L."/>
            <person name="Karlsson M."/>
            <person name="Huettel B."/>
            <person name="Barry K.W."/>
            <person name="Haridas S."/>
            <person name="Chen C."/>
            <person name="Bauer D."/>
            <person name="Andreopoulos W."/>
            <person name="Pangilinan J."/>
            <person name="LaButti K."/>
            <person name="Riley R."/>
            <person name="Lipzen A."/>
            <person name="Clum A."/>
            <person name="Drula E."/>
            <person name="Henrissat B."/>
            <person name="Kohler A."/>
            <person name="Grigoriev I.V."/>
            <person name="Martin F.M."/>
            <person name="Hacquard S."/>
        </authorList>
    </citation>
    <scope>NUCLEOTIDE SEQUENCE [LARGE SCALE GENOMIC DNA]</scope>
    <source>
        <strain evidence="8 9">MPI-SDFR-AT-0080</strain>
    </source>
</reference>
<dbReference type="Pfam" id="PF07690">
    <property type="entry name" value="MFS_1"/>
    <property type="match status" value="1"/>
</dbReference>
<organism evidence="8 9">
    <name type="scientific">Macrophomina phaseolina</name>
    <dbReference type="NCBI Taxonomy" id="35725"/>
    <lineage>
        <taxon>Eukaryota</taxon>
        <taxon>Fungi</taxon>
        <taxon>Dikarya</taxon>
        <taxon>Ascomycota</taxon>
        <taxon>Pezizomycotina</taxon>
        <taxon>Dothideomycetes</taxon>
        <taxon>Dothideomycetes incertae sedis</taxon>
        <taxon>Botryosphaeriales</taxon>
        <taxon>Botryosphaeriaceae</taxon>
        <taxon>Macrophomina</taxon>
    </lineage>
</organism>
<evidence type="ECO:0000256" key="6">
    <source>
        <dbReference type="SAM" id="Phobius"/>
    </source>
</evidence>
<accession>A0ABQ8GNZ3</accession>
<dbReference type="PROSITE" id="PS50850">
    <property type="entry name" value="MFS"/>
    <property type="match status" value="1"/>
</dbReference>
<dbReference type="InterPro" id="IPR011701">
    <property type="entry name" value="MFS"/>
</dbReference>
<evidence type="ECO:0000259" key="7">
    <source>
        <dbReference type="PROSITE" id="PS50850"/>
    </source>
</evidence>
<comment type="caution">
    <text evidence="8">The sequence shown here is derived from an EMBL/GenBank/DDBJ whole genome shotgun (WGS) entry which is preliminary data.</text>
</comment>
<feature type="transmembrane region" description="Helical" evidence="6">
    <location>
        <begin position="306"/>
        <end position="325"/>
    </location>
</feature>
<keyword evidence="4 6" id="KW-0472">Membrane</keyword>
<evidence type="ECO:0000313" key="8">
    <source>
        <dbReference type="EMBL" id="KAH7061469.1"/>
    </source>
</evidence>
<feature type="transmembrane region" description="Helical" evidence="6">
    <location>
        <begin position="168"/>
        <end position="189"/>
    </location>
</feature>
<name>A0ABQ8GNZ3_9PEZI</name>
<dbReference type="EMBL" id="JAGTJR010000004">
    <property type="protein sequence ID" value="KAH7061469.1"/>
    <property type="molecule type" value="Genomic_DNA"/>
</dbReference>
<evidence type="ECO:0000256" key="2">
    <source>
        <dbReference type="ARBA" id="ARBA00022692"/>
    </source>
</evidence>